<evidence type="ECO:0000256" key="5">
    <source>
        <dbReference type="ARBA" id="ARBA00023306"/>
    </source>
</evidence>
<evidence type="ECO:0000256" key="4">
    <source>
        <dbReference type="ARBA" id="ARBA00022786"/>
    </source>
</evidence>
<dbReference type="InterPro" id="IPR024790">
    <property type="entry name" value="APC4_long_dom"/>
</dbReference>
<evidence type="ECO:0000256" key="2">
    <source>
        <dbReference type="ARBA" id="ARBA00022618"/>
    </source>
</evidence>
<dbReference type="Proteomes" id="UP001369815">
    <property type="component" value="Unassembled WGS sequence"/>
</dbReference>
<dbReference type="GO" id="GO:0070979">
    <property type="term" value="P:protein K11-linked ubiquitination"/>
    <property type="evidence" value="ECO:0007669"/>
    <property type="project" value="TreeGrafter"/>
</dbReference>
<dbReference type="SUPFAM" id="SSF50978">
    <property type="entry name" value="WD40 repeat-like"/>
    <property type="match status" value="1"/>
</dbReference>
<evidence type="ECO:0000313" key="7">
    <source>
        <dbReference type="EMBL" id="KAK6952816.1"/>
    </source>
</evidence>
<comment type="caution">
    <text evidence="7">The sequence shown here is derived from an EMBL/GenBank/DDBJ whole genome shotgun (WGS) entry which is preliminary data.</text>
</comment>
<gene>
    <name evidence="7" type="ORF">Daesc_005110</name>
</gene>
<dbReference type="PANTHER" id="PTHR13260">
    <property type="entry name" value="ANAPHASE PROMOTING COMPLEX SUBUNIT 4 APC4"/>
    <property type="match status" value="1"/>
</dbReference>
<dbReference type="InterPro" id="IPR024789">
    <property type="entry name" value="APC4"/>
</dbReference>
<keyword evidence="5" id="KW-0131">Cell cycle</keyword>
<dbReference type="InterPro" id="IPR024977">
    <property type="entry name" value="Apc4-like_WD40_dom"/>
</dbReference>
<dbReference type="Pfam" id="PF12894">
    <property type="entry name" value="ANAPC4_WD40"/>
    <property type="match status" value="1"/>
</dbReference>
<keyword evidence="3" id="KW-0498">Mitosis</keyword>
<organism evidence="7 8">
    <name type="scientific">Daldinia eschscholtzii</name>
    <dbReference type="NCBI Taxonomy" id="292717"/>
    <lineage>
        <taxon>Eukaryota</taxon>
        <taxon>Fungi</taxon>
        <taxon>Dikarya</taxon>
        <taxon>Ascomycota</taxon>
        <taxon>Pezizomycotina</taxon>
        <taxon>Sordariomycetes</taxon>
        <taxon>Xylariomycetidae</taxon>
        <taxon>Xylariales</taxon>
        <taxon>Hypoxylaceae</taxon>
        <taxon>Daldinia</taxon>
    </lineage>
</organism>
<name>A0AAX6MK20_9PEZI</name>
<dbReference type="PROSITE" id="PS50835">
    <property type="entry name" value="IG_LIKE"/>
    <property type="match status" value="1"/>
</dbReference>
<feature type="domain" description="Ig-like" evidence="6">
    <location>
        <begin position="618"/>
        <end position="690"/>
    </location>
</feature>
<dbReference type="PANTHER" id="PTHR13260:SF0">
    <property type="entry name" value="ANAPHASE-PROMOTING COMPLEX SUBUNIT 4"/>
    <property type="match status" value="1"/>
</dbReference>
<evidence type="ECO:0000313" key="8">
    <source>
        <dbReference type="Proteomes" id="UP001369815"/>
    </source>
</evidence>
<dbReference type="GO" id="GO:0005680">
    <property type="term" value="C:anaphase-promoting complex"/>
    <property type="evidence" value="ECO:0007669"/>
    <property type="project" value="InterPro"/>
</dbReference>
<evidence type="ECO:0000259" key="6">
    <source>
        <dbReference type="PROSITE" id="PS50835"/>
    </source>
</evidence>
<evidence type="ECO:0000256" key="1">
    <source>
        <dbReference type="ARBA" id="ARBA00016067"/>
    </source>
</evidence>
<dbReference type="InterPro" id="IPR015943">
    <property type="entry name" value="WD40/YVTN_repeat-like_dom_sf"/>
</dbReference>
<evidence type="ECO:0000256" key="3">
    <source>
        <dbReference type="ARBA" id="ARBA00022776"/>
    </source>
</evidence>
<keyword evidence="2" id="KW-0132">Cell division</keyword>
<protein>
    <recommendedName>
        <fullName evidence="1">Anaphase-promoting complex subunit 4</fullName>
    </recommendedName>
</protein>
<dbReference type="Pfam" id="PF12896">
    <property type="entry name" value="ANAPC4"/>
    <property type="match status" value="1"/>
</dbReference>
<dbReference type="Gene3D" id="2.130.10.10">
    <property type="entry name" value="YVTN repeat-like/Quinoprotein amine dehydrogenase"/>
    <property type="match status" value="1"/>
</dbReference>
<dbReference type="GO" id="GO:0034399">
    <property type="term" value="C:nuclear periphery"/>
    <property type="evidence" value="ECO:0007669"/>
    <property type="project" value="TreeGrafter"/>
</dbReference>
<dbReference type="GO" id="GO:0031145">
    <property type="term" value="P:anaphase-promoting complex-dependent catabolic process"/>
    <property type="evidence" value="ECO:0007669"/>
    <property type="project" value="InterPro"/>
</dbReference>
<keyword evidence="4" id="KW-0833">Ubl conjugation pathway</keyword>
<sequence>MTEPIELTLRNDLRLDPKPHNGLLTYNPTIELFAGAAGSRTLQIWRSNGQAVTKSTQRGERDTVEALRWKADGQFLAVGWSDGVVRLMGLETNKAVHQMPVCEAGKSRITCIGWARNNAGKRQNSAPTSSAISWEDIIPHDLLPSNSKTAVDLPRELTFLEVESALPKLSPLPASGGSGDDSFVFTTRASLEFLFQPFTPHDSDNVDVMIVGTDDGQIHVSIYNSFVIGTFKYSLPPPLGKNVNLQLCHHASHPDSSTHMLVFKPSGEAKTTTTYLVPIDLTFIHSSPENLSLLASKTTTLQKLLRYVKQVQMHLTHEWQSTRELPTRFLNSISETLRESGNYGEMGIGQALYHSVVTGHTFPEVKEWLVDQLAERGHKRWDKAVLSGLHALRSLVHENFLPALERVGIILSRLLGIARFHESKEEPGFTSAQITRVMDIVSCLMLVGNKILLIVMEELDLFQSFSIWLRHEIDRLAAPSAVEELSEKEATMEHGKVLAYIQQYMAASPLRNHLSNVSPENAERGRQKAESGSSLLELLSKQLNKQDTKQIDDDVFTQVEFLYGYLEGKASAIFEGIAEAEKRSVRFGEPTALELPSSILKFDVIMSALSNSDTPQAPTYTALTTESDKRRLYIFRTTMSVLNGISSSATTQVSCMVLGEGDILDLKFLYDDSLLVLWAQNGNINNFIQI</sequence>
<dbReference type="GO" id="GO:0051301">
    <property type="term" value="P:cell division"/>
    <property type="evidence" value="ECO:0007669"/>
    <property type="project" value="UniProtKB-KW"/>
</dbReference>
<dbReference type="EMBL" id="JBANMG010000005">
    <property type="protein sequence ID" value="KAK6952816.1"/>
    <property type="molecule type" value="Genomic_DNA"/>
</dbReference>
<proteinExistence type="predicted"/>
<dbReference type="InterPro" id="IPR007110">
    <property type="entry name" value="Ig-like_dom"/>
</dbReference>
<dbReference type="AlphaFoldDB" id="A0AAX6MK20"/>
<keyword evidence="8" id="KW-1185">Reference proteome</keyword>
<reference evidence="7 8" key="1">
    <citation type="journal article" date="2024" name="Front Chem Biol">
        <title>Unveiling the potential of Daldinia eschscholtzii MFLUCC 19-0629 through bioactivity and bioinformatics studies for enhanced sustainable agriculture production.</title>
        <authorList>
            <person name="Brooks S."/>
            <person name="Weaver J.A."/>
            <person name="Klomchit A."/>
            <person name="Alharthi S.A."/>
            <person name="Onlamun T."/>
            <person name="Nurani R."/>
            <person name="Vong T.K."/>
            <person name="Alberti F."/>
            <person name="Greco C."/>
        </authorList>
    </citation>
    <scope>NUCLEOTIDE SEQUENCE [LARGE SCALE GENOMIC DNA]</scope>
    <source>
        <strain evidence="7">MFLUCC 19-0629</strain>
    </source>
</reference>
<accession>A0AAX6MK20</accession>
<dbReference type="InterPro" id="IPR036322">
    <property type="entry name" value="WD40_repeat_dom_sf"/>
</dbReference>